<dbReference type="PROSITE" id="PS50850">
    <property type="entry name" value="MFS"/>
    <property type="match status" value="1"/>
</dbReference>
<dbReference type="InterPro" id="IPR020846">
    <property type="entry name" value="MFS_dom"/>
</dbReference>
<evidence type="ECO:0000256" key="6">
    <source>
        <dbReference type="ARBA" id="ARBA00023136"/>
    </source>
</evidence>
<dbReference type="InterPro" id="IPR036259">
    <property type="entry name" value="MFS_trans_sf"/>
</dbReference>
<feature type="transmembrane region" description="Helical" evidence="7">
    <location>
        <begin position="376"/>
        <end position="395"/>
    </location>
</feature>
<keyword evidence="6 7" id="KW-0472">Membrane</keyword>
<feature type="transmembrane region" description="Helical" evidence="7">
    <location>
        <begin position="48"/>
        <end position="67"/>
    </location>
</feature>
<dbReference type="EMBL" id="BAABRN010000009">
    <property type="protein sequence ID" value="GAA5501421.1"/>
    <property type="molecule type" value="Genomic_DNA"/>
</dbReference>
<evidence type="ECO:0000313" key="9">
    <source>
        <dbReference type="EMBL" id="GAA5501421.1"/>
    </source>
</evidence>
<dbReference type="InterPro" id="IPR001958">
    <property type="entry name" value="Tet-R_TetA/multi-R_MdtG-like"/>
</dbReference>
<feature type="transmembrane region" description="Helical" evidence="7">
    <location>
        <begin position="312"/>
        <end position="340"/>
    </location>
</feature>
<keyword evidence="5 7" id="KW-1133">Transmembrane helix</keyword>
<dbReference type="RefSeq" id="WP_353541392.1">
    <property type="nucleotide sequence ID" value="NZ_BAABRN010000009.1"/>
</dbReference>
<evidence type="ECO:0000256" key="5">
    <source>
        <dbReference type="ARBA" id="ARBA00022989"/>
    </source>
</evidence>
<feature type="transmembrane region" description="Helical" evidence="7">
    <location>
        <begin position="288"/>
        <end position="306"/>
    </location>
</feature>
<dbReference type="Gene3D" id="1.20.1250.20">
    <property type="entry name" value="MFS general substrate transporter like domains"/>
    <property type="match status" value="1"/>
</dbReference>
<feature type="transmembrane region" description="Helical" evidence="7">
    <location>
        <begin position="255"/>
        <end position="276"/>
    </location>
</feature>
<dbReference type="InterPro" id="IPR011701">
    <property type="entry name" value="MFS"/>
</dbReference>
<evidence type="ECO:0000256" key="4">
    <source>
        <dbReference type="ARBA" id="ARBA00022692"/>
    </source>
</evidence>
<comment type="subcellular location">
    <subcellularLocation>
        <location evidence="1">Membrane</location>
        <topology evidence="1">Multi-pass membrane protein</topology>
    </subcellularLocation>
</comment>
<keyword evidence="3" id="KW-0813">Transport</keyword>
<feature type="transmembrane region" description="Helical" evidence="7">
    <location>
        <begin position="136"/>
        <end position="161"/>
    </location>
</feature>
<organism evidence="9 10">
    <name type="scientific">Deinococcus xinjiangensis</name>
    <dbReference type="NCBI Taxonomy" id="457454"/>
    <lineage>
        <taxon>Bacteria</taxon>
        <taxon>Thermotogati</taxon>
        <taxon>Deinococcota</taxon>
        <taxon>Deinococci</taxon>
        <taxon>Deinococcales</taxon>
        <taxon>Deinococcaceae</taxon>
        <taxon>Deinococcus</taxon>
    </lineage>
</organism>
<feature type="transmembrane region" description="Helical" evidence="7">
    <location>
        <begin position="221"/>
        <end position="243"/>
    </location>
</feature>
<comment type="caution">
    <text evidence="9">The sequence shown here is derived from an EMBL/GenBank/DDBJ whole genome shotgun (WGS) entry which is preliminary data.</text>
</comment>
<feature type="domain" description="Major facilitator superfamily (MFS) profile" evidence="8">
    <location>
        <begin position="9"/>
        <end position="400"/>
    </location>
</feature>
<name>A0ABP9V852_9DEIO</name>
<evidence type="ECO:0000256" key="7">
    <source>
        <dbReference type="SAM" id="Phobius"/>
    </source>
</evidence>
<sequence>MTDSHKQPPILFLLITAFLFSMGLSLVFPVLPFIVMEYVPDVHQQAAVIGWLGASYALLTFFSSPVMGALSDAYGRRPVLMLSLLGSAIGYVVFGIGGSLWMLFLGRCIDGLTAGGMSALFGYLADTTPEEKRGQVFGQIGAVVGAGTIIGPALGGLLSHISLSAPMFAAAAVCVLNLAWGYFILPESLSPERRTRHFDASHLNPLRQLQGALAYPVVRRLVTVSVLFLLPFSLMQIALSLLARDTLHWGAAQVSTAFMLVGVCDIIAQGFVLPYLLKWLGEKGVAQLGLGMGVLGMVCMALLPALPSAALMYLSVMLFAVGEGIFNATLGALISVTAPADEQGRVQGGSQAFNSLAQIVGPLAGGGLYSRLGPSVTFGTGAALVLVALGVLTGSRTPSAHAAAMPEVP</sequence>
<dbReference type="Proteomes" id="UP001458946">
    <property type="component" value="Unassembled WGS sequence"/>
</dbReference>
<feature type="transmembrane region" description="Helical" evidence="7">
    <location>
        <begin position="12"/>
        <end position="36"/>
    </location>
</feature>
<dbReference type="PROSITE" id="PS00216">
    <property type="entry name" value="SUGAR_TRANSPORT_1"/>
    <property type="match status" value="1"/>
</dbReference>
<dbReference type="PRINTS" id="PR01035">
    <property type="entry name" value="TCRTETA"/>
</dbReference>
<evidence type="ECO:0000313" key="10">
    <source>
        <dbReference type="Proteomes" id="UP001458946"/>
    </source>
</evidence>
<evidence type="ECO:0000256" key="2">
    <source>
        <dbReference type="ARBA" id="ARBA00007520"/>
    </source>
</evidence>
<dbReference type="SUPFAM" id="SSF103473">
    <property type="entry name" value="MFS general substrate transporter"/>
    <property type="match status" value="1"/>
</dbReference>
<proteinExistence type="inferred from homology"/>
<gene>
    <name evidence="9" type="primary">tetA_1</name>
    <name evidence="9" type="ORF">Dxin01_01153</name>
</gene>
<reference evidence="9 10" key="1">
    <citation type="submission" date="2024-02" db="EMBL/GenBank/DDBJ databases">
        <title>Deinococcus xinjiangensis NBRC 107630.</title>
        <authorList>
            <person name="Ichikawa N."/>
            <person name="Katano-Makiyama Y."/>
            <person name="Hidaka K."/>
        </authorList>
    </citation>
    <scope>NUCLEOTIDE SEQUENCE [LARGE SCALE GENOMIC DNA]</scope>
    <source>
        <strain evidence="9 10">NBRC 107630</strain>
    </source>
</reference>
<protein>
    <submittedName>
        <fullName evidence="9">Tetracycline resistance protein, class C</fullName>
    </submittedName>
</protein>
<keyword evidence="10" id="KW-1185">Reference proteome</keyword>
<evidence type="ECO:0000256" key="3">
    <source>
        <dbReference type="ARBA" id="ARBA00022448"/>
    </source>
</evidence>
<dbReference type="PANTHER" id="PTHR23504">
    <property type="entry name" value="MAJOR FACILITATOR SUPERFAMILY DOMAIN-CONTAINING PROTEIN 10"/>
    <property type="match status" value="1"/>
</dbReference>
<keyword evidence="4 7" id="KW-0812">Transmembrane</keyword>
<accession>A0ABP9V852</accession>
<feature type="transmembrane region" description="Helical" evidence="7">
    <location>
        <begin position="167"/>
        <end position="185"/>
    </location>
</feature>
<feature type="transmembrane region" description="Helical" evidence="7">
    <location>
        <begin position="79"/>
        <end position="98"/>
    </location>
</feature>
<evidence type="ECO:0000259" key="8">
    <source>
        <dbReference type="PROSITE" id="PS50850"/>
    </source>
</evidence>
<evidence type="ECO:0000256" key="1">
    <source>
        <dbReference type="ARBA" id="ARBA00004141"/>
    </source>
</evidence>
<dbReference type="Pfam" id="PF07690">
    <property type="entry name" value="MFS_1"/>
    <property type="match status" value="1"/>
</dbReference>
<dbReference type="InterPro" id="IPR005829">
    <property type="entry name" value="Sugar_transporter_CS"/>
</dbReference>
<dbReference type="PANTHER" id="PTHR23504:SF15">
    <property type="entry name" value="MAJOR FACILITATOR SUPERFAMILY (MFS) PROFILE DOMAIN-CONTAINING PROTEIN"/>
    <property type="match status" value="1"/>
</dbReference>
<feature type="transmembrane region" description="Helical" evidence="7">
    <location>
        <begin position="104"/>
        <end position="124"/>
    </location>
</feature>
<comment type="similarity">
    <text evidence="2">Belongs to the major facilitator superfamily. TCR/Tet family.</text>
</comment>